<keyword evidence="4" id="KW-1185">Reference proteome</keyword>
<reference evidence="4" key="1">
    <citation type="journal article" date="2019" name="Int. J. Syst. Evol. Microbiol.">
        <title>The Global Catalogue of Microorganisms (GCM) 10K type strain sequencing project: providing services to taxonomists for standard genome sequencing and annotation.</title>
        <authorList>
            <consortium name="The Broad Institute Genomics Platform"/>
            <consortium name="The Broad Institute Genome Sequencing Center for Infectious Disease"/>
            <person name="Wu L."/>
            <person name="Ma J."/>
        </authorList>
    </citation>
    <scope>NUCLEOTIDE SEQUENCE [LARGE SCALE GENOMIC DNA]</scope>
    <source>
        <strain evidence="4">CCUG 43114</strain>
    </source>
</reference>
<dbReference type="Proteomes" id="UP001596122">
    <property type="component" value="Unassembled WGS sequence"/>
</dbReference>
<evidence type="ECO:0000256" key="1">
    <source>
        <dbReference type="SAM" id="MobiDB-lite"/>
    </source>
</evidence>
<keyword evidence="2" id="KW-0472">Membrane</keyword>
<feature type="region of interest" description="Disordered" evidence="1">
    <location>
        <begin position="1"/>
        <end position="23"/>
    </location>
</feature>
<keyword evidence="2" id="KW-0812">Transmembrane</keyword>
<feature type="compositionally biased region" description="Polar residues" evidence="1">
    <location>
        <begin position="1"/>
        <end position="16"/>
    </location>
</feature>
<organism evidence="3 4">
    <name type="scientific">Aquipuribacter nitratireducens</name>
    <dbReference type="NCBI Taxonomy" id="650104"/>
    <lineage>
        <taxon>Bacteria</taxon>
        <taxon>Bacillati</taxon>
        <taxon>Actinomycetota</taxon>
        <taxon>Actinomycetes</taxon>
        <taxon>Micrococcales</taxon>
        <taxon>Intrasporangiaceae</taxon>
        <taxon>Aquipuribacter</taxon>
    </lineage>
</organism>
<feature type="transmembrane region" description="Helical" evidence="2">
    <location>
        <begin position="28"/>
        <end position="54"/>
    </location>
</feature>
<protein>
    <submittedName>
        <fullName evidence="3">Uncharacterized protein</fullName>
    </submittedName>
</protein>
<evidence type="ECO:0000313" key="4">
    <source>
        <dbReference type="Proteomes" id="UP001596122"/>
    </source>
</evidence>
<evidence type="ECO:0000313" key="3">
    <source>
        <dbReference type="EMBL" id="MFC5381660.1"/>
    </source>
</evidence>
<proteinExistence type="predicted"/>
<dbReference type="EMBL" id="JBHSLD010000009">
    <property type="protein sequence ID" value="MFC5381660.1"/>
    <property type="molecule type" value="Genomic_DNA"/>
</dbReference>
<sequence length="84" mass="8856">MTVSTPSASRPPTTEPATPYPFFDPGEVGVAGVTTMLTVLLVVAVVFAGVLLLLDRAVPVAARAGPPEPRRDRRRSARLRSDGT</sequence>
<dbReference type="RefSeq" id="WP_340269612.1">
    <property type="nucleotide sequence ID" value="NZ_JBBEOG010000004.1"/>
</dbReference>
<feature type="region of interest" description="Disordered" evidence="1">
    <location>
        <begin position="62"/>
        <end position="84"/>
    </location>
</feature>
<keyword evidence="2" id="KW-1133">Transmembrane helix</keyword>
<comment type="caution">
    <text evidence="3">The sequence shown here is derived from an EMBL/GenBank/DDBJ whole genome shotgun (WGS) entry which is preliminary data.</text>
</comment>
<accession>A0ABW0GR04</accession>
<gene>
    <name evidence="3" type="ORF">ACFPJ6_12755</name>
</gene>
<evidence type="ECO:0000256" key="2">
    <source>
        <dbReference type="SAM" id="Phobius"/>
    </source>
</evidence>
<name>A0ABW0GR04_9MICO</name>